<dbReference type="Proteomes" id="UP000253941">
    <property type="component" value="Unassembled WGS sequence"/>
</dbReference>
<reference evidence="1 2" key="1">
    <citation type="submission" date="2018-07" db="EMBL/GenBank/DDBJ databases">
        <title>Venubactetium sediminum gen. nov., sp. nov., isolated from a marine solar saltern.</title>
        <authorList>
            <person name="Wang S."/>
        </authorList>
    </citation>
    <scope>NUCLEOTIDE SEQUENCE [LARGE SCALE GENOMIC DNA]</scope>
    <source>
        <strain evidence="1 2">WD2A32</strain>
    </source>
</reference>
<sequence length="225" mass="24889">MRARLRELAGQRKRYGYLHLHVLLRREDLVVNAKRTCRLYKEEGLAVRTKKRRRLPGRERVLLAAPERRNAGTSGGPWISSATACAPAAACVSSTSSTTTAGRVLGSSSMCRSPATVWRASSTSWPTSTACPRRSSWTTARLEPLWGARAPRVPTEEFDDILGKDTDLAPNPGLGIRPDSSSWSAYIEIARGPVIRCPLPERQRLARGSQWLPLRRLAITCPKSM</sequence>
<evidence type="ECO:0000313" key="2">
    <source>
        <dbReference type="Proteomes" id="UP000253941"/>
    </source>
</evidence>
<dbReference type="PANTHER" id="PTHR47515">
    <property type="entry name" value="LOW CALCIUM RESPONSE LOCUS PROTEIN T"/>
    <property type="match status" value="1"/>
</dbReference>
<keyword evidence="2" id="KW-1185">Reference proteome</keyword>
<proteinExistence type="predicted"/>
<comment type="caution">
    <text evidence="1">The sequence shown here is derived from an EMBL/GenBank/DDBJ whole genome shotgun (WGS) entry which is preliminary data.</text>
</comment>
<dbReference type="PANTHER" id="PTHR47515:SF1">
    <property type="entry name" value="BLR2054 PROTEIN"/>
    <property type="match status" value="1"/>
</dbReference>
<name>A0A369TCE3_9PROT</name>
<dbReference type="AlphaFoldDB" id="A0A369TCE3"/>
<dbReference type="EMBL" id="QPMH01000003">
    <property type="protein sequence ID" value="RDD63003.1"/>
    <property type="molecule type" value="Genomic_DNA"/>
</dbReference>
<gene>
    <name evidence="1" type="ORF">DRB17_04305</name>
</gene>
<evidence type="ECO:0000313" key="1">
    <source>
        <dbReference type="EMBL" id="RDD63003.1"/>
    </source>
</evidence>
<protein>
    <submittedName>
        <fullName evidence="1">Transposase</fullName>
    </submittedName>
</protein>
<accession>A0A369TCE3</accession>
<organism evidence="1 2">
    <name type="scientific">Ferruginivarius sediminum</name>
    <dbReference type="NCBI Taxonomy" id="2661937"/>
    <lineage>
        <taxon>Bacteria</taxon>
        <taxon>Pseudomonadati</taxon>
        <taxon>Pseudomonadota</taxon>
        <taxon>Alphaproteobacteria</taxon>
        <taxon>Rhodospirillales</taxon>
        <taxon>Rhodospirillaceae</taxon>
        <taxon>Ferruginivarius</taxon>
    </lineage>
</organism>